<protein>
    <submittedName>
        <fullName evidence="1">TIGR04141 family sporadically distributed protein</fullName>
    </submittedName>
</protein>
<name>A0ABT0WLV4_9BURK</name>
<proteinExistence type="predicted"/>
<dbReference type="NCBIfam" id="TIGR04141">
    <property type="entry name" value="TIGR04141 family sporadically distributed protein"/>
    <property type="match status" value="1"/>
</dbReference>
<dbReference type="InterPro" id="IPR026487">
    <property type="entry name" value="CHP04141"/>
</dbReference>
<gene>
    <name evidence="1" type="ORF">NCG91_05360</name>
</gene>
<comment type="caution">
    <text evidence="1">The sequence shown here is derived from an EMBL/GenBank/DDBJ whole genome shotgun (WGS) entry which is preliminary data.</text>
</comment>
<dbReference type="Pfam" id="PF19614">
    <property type="entry name" value="DUF6119"/>
    <property type="match status" value="1"/>
</dbReference>
<organism evidence="1 2">
    <name type="scientific">Janthinobacterium kumbetense</name>
    <dbReference type="NCBI Taxonomy" id="2950280"/>
    <lineage>
        <taxon>Bacteria</taxon>
        <taxon>Pseudomonadati</taxon>
        <taxon>Pseudomonadota</taxon>
        <taxon>Betaproteobacteria</taxon>
        <taxon>Burkholderiales</taxon>
        <taxon>Oxalobacteraceae</taxon>
        <taxon>Janthinobacterium</taxon>
    </lineage>
</organism>
<dbReference type="EMBL" id="JAMQGR010000001">
    <property type="protein sequence ID" value="MCM2565020.1"/>
    <property type="molecule type" value="Genomic_DNA"/>
</dbReference>
<dbReference type="RefSeq" id="WP_251348897.1">
    <property type="nucleotide sequence ID" value="NZ_JAMQGR010000001.1"/>
</dbReference>
<sequence length="561" mass="64138">MTTYLVKSSKIDVPTDQLLALTKKIERKEKLSIYLLKNDLADDSEILKLEDSKDPVKINIQNGSAVLYVKKESAHPPPSWTNLFTSHQKIEEGIFGSTRSVGAAFIMRKFGKIFVLTFGTGHHLLKQDSIERDFGLRVTLNSVDPDKLRSLDKASYENNPLNSRIQSSREVDIFQLRTDSELELVYAVTGVSEVPIFGSHVTGRDALSLAVTANIDGISEILEETLHRYRKKLPQQFDWIDNINRIKDPDEIEILDIELDQAIEKGDLSNIYLGEPEIVDWENQIGYSFDLRANTYRHPVLQLEHLVEYIKNKGLSFCVREIKSTLIHINNSDYQSSKSWSAYRCICAEILYADRYNILRNGIWYKVANDYVATLDKFLSENLKKSDVAMPEYKFNNEDDYNKEVAKNLDFHLMDKNLIKIGGPSDKVEFCDLIYKNKKWIHVKYYRSSATLSHLFSQGAVAAQAFIGEPEFRKKLSEKMPLPAKLQFPKRRPETKEYEIVYAIATKKNIPLELPFFSKVTLKQAIKAISMMGFSVSATSIPVDPIIHALKLVKPKKNEAP</sequence>
<dbReference type="Proteomes" id="UP001202243">
    <property type="component" value="Unassembled WGS sequence"/>
</dbReference>
<accession>A0ABT0WLV4</accession>
<evidence type="ECO:0000313" key="2">
    <source>
        <dbReference type="Proteomes" id="UP001202243"/>
    </source>
</evidence>
<evidence type="ECO:0000313" key="1">
    <source>
        <dbReference type="EMBL" id="MCM2565020.1"/>
    </source>
</evidence>
<keyword evidence="2" id="KW-1185">Reference proteome</keyword>
<reference evidence="1 2" key="1">
    <citation type="submission" date="2022-06" db="EMBL/GenBank/DDBJ databases">
        <title>Janthinobacterium kumbetensis sp. nov., isolated from spring water in Turkey.</title>
        <authorList>
            <person name="Inan Bektas K."/>
            <person name="Belduz A.A."/>
            <person name="Canakci S."/>
            <person name="Nalcaoglu A."/>
            <person name="Ceylan E."/>
            <person name="Kati H."/>
        </authorList>
    </citation>
    <scope>NUCLEOTIDE SEQUENCE [LARGE SCALE GENOMIC DNA]</scope>
    <source>
        <strain evidence="1 2">GK</strain>
    </source>
</reference>